<evidence type="ECO:0000313" key="2">
    <source>
        <dbReference type="EMBL" id="KAG5373622.1"/>
    </source>
</evidence>
<sequence>MSISTISVVHAMNSKPNDSLHPRHCPCNEVQGPSRFIGSACYSLQTYKTAYTIIIYRVVEKERIEILSSDSTNELQDVNPPASRRPPGRPRKNRILSIGEYQTRGPRKRTLCVPKLVLVLWWQMARLVLISKGEWSKSQQGVWRFEEDNTVMSHSILVRRNEEYGSLELNVRGLFNIGRQTPLLVMFQLPQWMLEPDGETSPPHTIRTNADIDMLMSIHEWNTEPKLCIVFGPKKLQSVTEEQHLATINDIMSRGRLMCSEEVIREFNDPEKLMLMYRFSMEVEKARLSLDLNVDVVPRMGDHIVPTAANHPVVNQPISDTNQFNLNGGFSMVKEYAAISPVYVLRITYAPSPFGGVRGGYVPYEEAHY</sequence>
<gene>
    <name evidence="2" type="primary">SC327g500020.1_BraROA</name>
    <name evidence="2" type="ORF">IGI04_043061</name>
</gene>
<protein>
    <submittedName>
        <fullName evidence="2">Uncharacterized protein</fullName>
    </submittedName>
</protein>
<keyword evidence="3" id="KW-1185">Reference proteome</keyword>
<proteinExistence type="predicted"/>
<feature type="region of interest" description="Disordered" evidence="1">
    <location>
        <begin position="71"/>
        <end position="96"/>
    </location>
</feature>
<evidence type="ECO:0000313" key="3">
    <source>
        <dbReference type="Proteomes" id="UP000823674"/>
    </source>
</evidence>
<name>A0ABQ7KHV7_BRACM</name>
<organism evidence="2 3">
    <name type="scientific">Brassica rapa subsp. trilocularis</name>
    <dbReference type="NCBI Taxonomy" id="1813537"/>
    <lineage>
        <taxon>Eukaryota</taxon>
        <taxon>Viridiplantae</taxon>
        <taxon>Streptophyta</taxon>
        <taxon>Embryophyta</taxon>
        <taxon>Tracheophyta</taxon>
        <taxon>Spermatophyta</taxon>
        <taxon>Magnoliopsida</taxon>
        <taxon>eudicotyledons</taxon>
        <taxon>Gunneridae</taxon>
        <taxon>Pentapetalae</taxon>
        <taxon>rosids</taxon>
        <taxon>malvids</taxon>
        <taxon>Brassicales</taxon>
        <taxon>Brassicaceae</taxon>
        <taxon>Brassiceae</taxon>
        <taxon>Brassica</taxon>
    </lineage>
</organism>
<evidence type="ECO:0000256" key="1">
    <source>
        <dbReference type="SAM" id="MobiDB-lite"/>
    </source>
</evidence>
<comment type="caution">
    <text evidence="2">The sequence shown here is derived from an EMBL/GenBank/DDBJ whole genome shotgun (WGS) entry which is preliminary data.</text>
</comment>
<dbReference type="Proteomes" id="UP000823674">
    <property type="component" value="Unassembled WGS sequence"/>
</dbReference>
<reference evidence="2 3" key="1">
    <citation type="submission" date="2021-03" db="EMBL/GenBank/DDBJ databases">
        <authorList>
            <person name="King G.J."/>
            <person name="Bancroft I."/>
            <person name="Baten A."/>
            <person name="Bloomfield J."/>
            <person name="Borpatragohain P."/>
            <person name="He Z."/>
            <person name="Irish N."/>
            <person name="Irwin J."/>
            <person name="Liu K."/>
            <person name="Mauleon R.P."/>
            <person name="Moore J."/>
            <person name="Morris R."/>
            <person name="Ostergaard L."/>
            <person name="Wang B."/>
            <person name="Wells R."/>
        </authorList>
    </citation>
    <scope>NUCLEOTIDE SEQUENCE [LARGE SCALE GENOMIC DNA]</scope>
    <source>
        <strain evidence="2">R-o-18</strain>
        <tissue evidence="2">Leaf</tissue>
    </source>
</reference>
<dbReference type="EMBL" id="JADBGQ010000172">
    <property type="protein sequence ID" value="KAG5373622.1"/>
    <property type="molecule type" value="Genomic_DNA"/>
</dbReference>
<accession>A0ABQ7KHV7</accession>